<dbReference type="FunFam" id="2.170.150.80:FF:000002">
    <property type="entry name" value="Nac domain-containing protein 86"/>
    <property type="match status" value="1"/>
</dbReference>
<feature type="compositionally biased region" description="Low complexity" evidence="7">
    <location>
        <begin position="615"/>
        <end position="627"/>
    </location>
</feature>
<dbReference type="PANTHER" id="PTHR31744:SF210">
    <property type="entry name" value="NAC DOMAIN-CONTAINING PROTEIN 86-LIKE"/>
    <property type="match status" value="1"/>
</dbReference>
<keyword evidence="6" id="KW-0175">Coiled coil</keyword>
<name>A0A498KHB8_MALDO</name>
<dbReference type="PROSITE" id="PS51005">
    <property type="entry name" value="NAC"/>
    <property type="match status" value="1"/>
</dbReference>
<organism evidence="9 10">
    <name type="scientific">Malus domestica</name>
    <name type="common">Apple</name>
    <name type="synonym">Pyrus malus</name>
    <dbReference type="NCBI Taxonomy" id="3750"/>
    <lineage>
        <taxon>Eukaryota</taxon>
        <taxon>Viridiplantae</taxon>
        <taxon>Streptophyta</taxon>
        <taxon>Embryophyta</taxon>
        <taxon>Tracheophyta</taxon>
        <taxon>Spermatophyta</taxon>
        <taxon>Magnoliopsida</taxon>
        <taxon>eudicotyledons</taxon>
        <taxon>Gunneridae</taxon>
        <taxon>Pentapetalae</taxon>
        <taxon>rosids</taxon>
        <taxon>fabids</taxon>
        <taxon>Rosales</taxon>
        <taxon>Rosaceae</taxon>
        <taxon>Amygdaloideae</taxon>
        <taxon>Maleae</taxon>
        <taxon>Malus</taxon>
    </lineage>
</organism>
<protein>
    <recommendedName>
        <fullName evidence="8">NAC domain-containing protein</fullName>
    </recommendedName>
</protein>
<evidence type="ECO:0000256" key="5">
    <source>
        <dbReference type="ARBA" id="ARBA00023242"/>
    </source>
</evidence>
<dbReference type="GO" id="GO:0005634">
    <property type="term" value="C:nucleus"/>
    <property type="evidence" value="ECO:0007669"/>
    <property type="project" value="UniProtKB-SubCell"/>
</dbReference>
<dbReference type="AlphaFoldDB" id="A0A498KHB8"/>
<dbReference type="SUPFAM" id="SSF101941">
    <property type="entry name" value="NAC domain"/>
    <property type="match status" value="1"/>
</dbReference>
<dbReference type="Gene3D" id="2.170.150.80">
    <property type="entry name" value="NAC domain"/>
    <property type="match status" value="1"/>
</dbReference>
<evidence type="ECO:0000313" key="10">
    <source>
        <dbReference type="Proteomes" id="UP000290289"/>
    </source>
</evidence>
<evidence type="ECO:0000256" key="2">
    <source>
        <dbReference type="ARBA" id="ARBA00023015"/>
    </source>
</evidence>
<evidence type="ECO:0000256" key="4">
    <source>
        <dbReference type="ARBA" id="ARBA00023163"/>
    </source>
</evidence>
<evidence type="ECO:0000256" key="6">
    <source>
        <dbReference type="SAM" id="Coils"/>
    </source>
</evidence>
<feature type="compositionally biased region" description="Low complexity" evidence="7">
    <location>
        <begin position="635"/>
        <end position="647"/>
    </location>
</feature>
<dbReference type="Pfam" id="PF02365">
    <property type="entry name" value="NAM"/>
    <property type="match status" value="1"/>
</dbReference>
<keyword evidence="3" id="KW-0238">DNA-binding</keyword>
<keyword evidence="10" id="KW-1185">Reference proteome</keyword>
<reference evidence="9 10" key="1">
    <citation type="submission" date="2018-10" db="EMBL/GenBank/DDBJ databases">
        <title>A high-quality apple genome assembly.</title>
        <authorList>
            <person name="Hu J."/>
        </authorList>
    </citation>
    <scope>NUCLEOTIDE SEQUENCE [LARGE SCALE GENOMIC DNA]</scope>
    <source>
        <strain evidence="10">cv. HFTH1</strain>
        <tissue evidence="9">Young leaf</tissue>
    </source>
</reference>
<evidence type="ECO:0000313" key="9">
    <source>
        <dbReference type="EMBL" id="RXI06561.1"/>
    </source>
</evidence>
<accession>A0A498KHB8</accession>
<dbReference type="GO" id="GO:0006355">
    <property type="term" value="P:regulation of DNA-templated transcription"/>
    <property type="evidence" value="ECO:0007669"/>
    <property type="project" value="InterPro"/>
</dbReference>
<evidence type="ECO:0000259" key="8">
    <source>
        <dbReference type="PROSITE" id="PS51005"/>
    </source>
</evidence>
<evidence type="ECO:0000256" key="1">
    <source>
        <dbReference type="ARBA" id="ARBA00004123"/>
    </source>
</evidence>
<dbReference type="GO" id="GO:0003677">
    <property type="term" value="F:DNA binding"/>
    <property type="evidence" value="ECO:0007669"/>
    <property type="project" value="UniProtKB-KW"/>
</dbReference>
<feature type="domain" description="NAC" evidence="8">
    <location>
        <begin position="36"/>
        <end position="188"/>
    </location>
</feature>
<feature type="coiled-coil region" evidence="6">
    <location>
        <begin position="718"/>
        <end position="745"/>
    </location>
</feature>
<comment type="caution">
    <text evidence="9">The sequence shown here is derived from an EMBL/GenBank/DDBJ whole genome shotgun (WGS) entry which is preliminary data.</text>
</comment>
<proteinExistence type="predicted"/>
<evidence type="ECO:0000256" key="3">
    <source>
        <dbReference type="ARBA" id="ARBA00023125"/>
    </source>
</evidence>
<dbReference type="Proteomes" id="UP000290289">
    <property type="component" value="Chromosome 2"/>
</dbReference>
<evidence type="ECO:0000256" key="7">
    <source>
        <dbReference type="SAM" id="MobiDB-lite"/>
    </source>
</evidence>
<gene>
    <name evidence="9" type="ORF">DVH24_025697</name>
</gene>
<dbReference type="EMBL" id="RDQH01000328">
    <property type="protein sequence ID" value="RXI06561.1"/>
    <property type="molecule type" value="Genomic_DNA"/>
</dbReference>
<dbReference type="PANTHER" id="PTHR31744">
    <property type="entry name" value="PROTEIN CUP-SHAPED COTYLEDON 2-RELATED"/>
    <property type="match status" value="1"/>
</dbReference>
<comment type="subcellular location">
    <subcellularLocation>
        <location evidence="1">Nucleus</location>
    </subcellularLocation>
</comment>
<keyword evidence="2" id="KW-0805">Transcription regulation</keyword>
<dbReference type="InterPro" id="IPR003441">
    <property type="entry name" value="NAC-dom"/>
</dbReference>
<keyword evidence="5" id="KW-0539">Nucleus</keyword>
<keyword evidence="4" id="KW-0804">Transcription</keyword>
<feature type="region of interest" description="Disordered" evidence="7">
    <location>
        <begin position="606"/>
        <end position="647"/>
    </location>
</feature>
<feature type="region of interest" description="Disordered" evidence="7">
    <location>
        <begin position="343"/>
        <end position="389"/>
    </location>
</feature>
<sequence length="746" mass="80981">MGREADLQIIPSAAAATIAVAAPIDPPTPPPAPTALAPGFRFHPTDEELVIYYLKRKVCRKPFKFNAISEVDIYKSEPWDLADKSSLKSRDQEYYFFSALDRKYGNGARMNRATNQGYWKATGNDRAVKHNDFVVGMKKTLVFHSGRAPDGKRTNWVMHEYRLVDEVFEKAGLGAIQDAFVLCRVFHKSNIGPPNGHRYAPFVEEEWDDDDKLTLVPGQETRSVAVVSRDAFVVGNDHAACTEQNAYAARSEQKVHAARSEQKVHAVCSEQNDYAASSEQKVQAARSEQNGHAAYIKGNGHAAYIGGNGHAGYIGGNGHAGYIRGNGHAAYIGGNGQAAYNGENGHGTSIERNGRGISMEGIDHGTSVGHGTSVKGTGHGTEGNGHSTSVKRYGHVTSVEGSGHITSVEGNGQGTSVKGNGHGISVEGNVVEGIGHGTIIVVDDNGTTNEGNCHETGTAGNGHSAPTAENNIVQVIRNDYSDIDCSMLELFERPGGEGEVLKHPNVKDDLGSSVTKVDFVGCHDMFDNDLLAKDTQAISKAIVVVPELPAENQTVLPPCKTERTDDYPMTCVVNREERLDDYPSPGPDDAQPLLTLFNRQPGQLRQYKRRRHNESNSNHSNASEISSGMTHDPCSSTTTTASTEASMTTTTRNFLSALVEYQLLESLEPKDTTPAPPPELNAALMESSVPTSCLKYIETLQTEIHKISIERETLKFEMMSAQAMINILQARIDLLNKENEDLKRKV</sequence>
<dbReference type="InterPro" id="IPR036093">
    <property type="entry name" value="NAC_dom_sf"/>
</dbReference>